<dbReference type="KEGG" id="csci:HDCHBGLK_01871"/>
<dbReference type="GeneID" id="62696078"/>
<evidence type="ECO:0000256" key="2">
    <source>
        <dbReference type="ARBA" id="ARBA00022723"/>
    </source>
</evidence>
<dbReference type="RefSeq" id="WP_004605532.1">
    <property type="nucleotide sequence ID" value="NZ_CP036170.1"/>
</dbReference>
<keyword evidence="5" id="KW-0411">Iron-sulfur</keyword>
<dbReference type="PANTHER" id="PTHR43255:SF1">
    <property type="entry name" value="IRON-SULFUR-BINDING OXIDOREDUCTASE FADF-RELATED"/>
    <property type="match status" value="1"/>
</dbReference>
<keyword evidence="3" id="KW-0560">Oxidoreductase</keyword>
<dbReference type="GO" id="GO:0046872">
    <property type="term" value="F:metal ion binding"/>
    <property type="evidence" value="ECO:0007669"/>
    <property type="project" value="UniProtKB-KW"/>
</dbReference>
<evidence type="ECO:0000256" key="5">
    <source>
        <dbReference type="ARBA" id="ARBA00023014"/>
    </source>
</evidence>
<dbReference type="InterPro" id="IPR009051">
    <property type="entry name" value="Helical_ferredxn"/>
</dbReference>
<dbReference type="Pfam" id="PF02754">
    <property type="entry name" value="CCG"/>
    <property type="match status" value="2"/>
</dbReference>
<dbReference type="PROSITE" id="PS51379">
    <property type="entry name" value="4FE4S_FER_2"/>
    <property type="match status" value="2"/>
</dbReference>
<organism evidence="6 7">
    <name type="scientific">Clostridium scindens (strain ATCC 35704 / DSM 5676 / VPI 13733 / 19)</name>
    <dbReference type="NCBI Taxonomy" id="411468"/>
    <lineage>
        <taxon>Bacteria</taxon>
        <taxon>Bacillati</taxon>
        <taxon>Bacillota</taxon>
        <taxon>Clostridia</taxon>
        <taxon>Lachnospirales</taxon>
        <taxon>Lachnospiraceae</taxon>
    </lineage>
</organism>
<dbReference type="EMBL" id="CP036170">
    <property type="protein sequence ID" value="QBF74469.1"/>
    <property type="molecule type" value="Genomic_DNA"/>
</dbReference>
<dbReference type="Proteomes" id="UP000289664">
    <property type="component" value="Chromosome"/>
</dbReference>
<dbReference type="STRING" id="411468.CLOSCI_02834"/>
<evidence type="ECO:0000313" key="7">
    <source>
        <dbReference type="Proteomes" id="UP000289664"/>
    </source>
</evidence>
<keyword evidence="7" id="KW-1185">Reference proteome</keyword>
<dbReference type="InterPro" id="IPR051460">
    <property type="entry name" value="HdrC_iron-sulfur_subunit"/>
</dbReference>
<accession>B0NH79</accession>
<dbReference type="OrthoDB" id="5241828at2"/>
<reference evidence="6 7" key="1">
    <citation type="journal article" date="2019" name="Appl. Environ. Microbiol.">
        <title>Clostridium scindens ATCC 35704: integration of nutritional requirements, the complete genome sequence, and global transcriptional responses to bile acids.</title>
        <authorList>
            <person name="Devendran S."/>
            <person name="Shrestha R."/>
            <person name="Alves J.M.P."/>
            <person name="Wolf P.G."/>
            <person name="Ly L."/>
            <person name="Hernandez A.G."/>
            <person name="Mendez-Garcia C."/>
            <person name="Inboden A."/>
            <person name="Wiley J."/>
            <person name="Paul O."/>
            <person name="Allen A."/>
            <person name="Springer E."/>
            <person name="Wright C.L."/>
            <person name="Fields C.J."/>
            <person name="Daniel S.L."/>
            <person name="Ridlon J.M."/>
        </authorList>
    </citation>
    <scope>NUCLEOTIDE SEQUENCE [LARGE SCALE GENOMIC DNA]</scope>
    <source>
        <strain evidence="6 7">ATCC 35704</strain>
    </source>
</reference>
<dbReference type="PANTHER" id="PTHR43255">
    <property type="entry name" value="IRON-SULFUR-BINDING OXIDOREDUCTASE FADF-RELATED-RELATED"/>
    <property type="match status" value="1"/>
</dbReference>
<protein>
    <submittedName>
        <fullName evidence="6">Uncharacterized protein</fullName>
    </submittedName>
</protein>
<dbReference type="Gene3D" id="1.10.1060.10">
    <property type="entry name" value="Alpha-helical ferredoxin"/>
    <property type="match status" value="1"/>
</dbReference>
<sequence length="324" mass="37096">MKENKSVDENACVHCGVCQKNCVFLKKYGIDIGDTEKLEELAYHCFLCGKCTEVCPIGIDGRQKILQIRRQKVKENNNKIPEKGYGMLKIEKERYLFRNYKNLSGKSVLFPGCNFPSFYPKTTRYLAETLKEKAGIGMVFDCCGKPIAELGMEDRENQIIEKIQTKLTEQGVEEIITLCPNCYAFLQPRLDIRVVSIYEKLAEFGIGKKIEQRLTVFTPCPDREDGAMLETIKYYLSQQPEQLKNIQCCGLGGCAAGKEPELADEMLESLDRNDKIYTYCASCAGNLVRRGYERTEHLLIEILGTKERPDTHKSLLNRMKTKYW</sequence>
<dbReference type="Pfam" id="PF13183">
    <property type="entry name" value="Fer4_8"/>
    <property type="match status" value="1"/>
</dbReference>
<dbReference type="PROSITE" id="PS00198">
    <property type="entry name" value="4FE4S_FER_1"/>
    <property type="match status" value="1"/>
</dbReference>
<keyword evidence="1" id="KW-0004">4Fe-4S</keyword>
<name>B0NH79_CLOS5</name>
<dbReference type="InterPro" id="IPR017900">
    <property type="entry name" value="4Fe4S_Fe_S_CS"/>
</dbReference>
<dbReference type="eggNOG" id="COG0247">
    <property type="taxonomic scope" value="Bacteria"/>
</dbReference>
<dbReference type="GO" id="GO:0051539">
    <property type="term" value="F:4 iron, 4 sulfur cluster binding"/>
    <property type="evidence" value="ECO:0007669"/>
    <property type="project" value="UniProtKB-KW"/>
</dbReference>
<dbReference type="HOGENOM" id="CLU_023081_3_1_9"/>
<dbReference type="InterPro" id="IPR004017">
    <property type="entry name" value="Cys_rich_dom"/>
</dbReference>
<keyword evidence="2" id="KW-0479">Metal-binding</keyword>
<dbReference type="AlphaFoldDB" id="B0NH79"/>
<dbReference type="InterPro" id="IPR017896">
    <property type="entry name" value="4Fe4S_Fe-S-bd"/>
</dbReference>
<proteinExistence type="predicted"/>
<dbReference type="SUPFAM" id="SSF46548">
    <property type="entry name" value="alpha-helical ferredoxin"/>
    <property type="match status" value="1"/>
</dbReference>
<evidence type="ECO:0000256" key="4">
    <source>
        <dbReference type="ARBA" id="ARBA00023004"/>
    </source>
</evidence>
<evidence type="ECO:0000256" key="3">
    <source>
        <dbReference type="ARBA" id="ARBA00023002"/>
    </source>
</evidence>
<dbReference type="GO" id="GO:0005886">
    <property type="term" value="C:plasma membrane"/>
    <property type="evidence" value="ECO:0007669"/>
    <property type="project" value="TreeGrafter"/>
</dbReference>
<evidence type="ECO:0000313" key="6">
    <source>
        <dbReference type="EMBL" id="QBF74469.1"/>
    </source>
</evidence>
<dbReference type="GO" id="GO:0016491">
    <property type="term" value="F:oxidoreductase activity"/>
    <property type="evidence" value="ECO:0007669"/>
    <property type="project" value="UniProtKB-KW"/>
</dbReference>
<gene>
    <name evidence="6" type="ORF">HDCHBGLK_01871</name>
</gene>
<evidence type="ECO:0000256" key="1">
    <source>
        <dbReference type="ARBA" id="ARBA00022485"/>
    </source>
</evidence>
<keyword evidence="4" id="KW-0408">Iron</keyword>